<name>A0A3G5ADE3_9VIRU</name>
<dbReference type="EMBL" id="MK072444">
    <property type="protein sequence ID" value="AYV85245.1"/>
    <property type="molecule type" value="Genomic_DNA"/>
</dbReference>
<protein>
    <submittedName>
        <fullName evidence="1">Uncharacterized protein</fullName>
    </submittedName>
</protein>
<sequence length="131" mass="15617">METSEKNEKRKIKRMGYCSCCKCEDCKDSYYVTQYCEKLSTYQGPELIKATYDNKDYLAEMKQIYGEQKNWNSKRWIAQDIFGEDCVGKEIYLEFKSANGHIHWMKGKITRFDEIINHGFGIPFDEKYNQK</sequence>
<proteinExistence type="predicted"/>
<accession>A0A3G5ADE3</accession>
<evidence type="ECO:0000313" key="1">
    <source>
        <dbReference type="EMBL" id="AYV85245.1"/>
    </source>
</evidence>
<organism evidence="1">
    <name type="scientific">Satyrvirus sp</name>
    <dbReference type="NCBI Taxonomy" id="2487771"/>
    <lineage>
        <taxon>Viruses</taxon>
        <taxon>Varidnaviria</taxon>
        <taxon>Bamfordvirae</taxon>
        <taxon>Nucleocytoviricota</taxon>
        <taxon>Megaviricetes</taxon>
        <taxon>Imitervirales</taxon>
        <taxon>Mimiviridae</taxon>
        <taxon>Megamimivirinae</taxon>
    </lineage>
</organism>
<gene>
    <name evidence="1" type="ORF">Satyrvirus8_3</name>
</gene>
<reference evidence="1" key="1">
    <citation type="submission" date="2018-10" db="EMBL/GenBank/DDBJ databases">
        <title>Hidden diversity of soil giant viruses.</title>
        <authorList>
            <person name="Schulz F."/>
            <person name="Alteio L."/>
            <person name="Goudeau D."/>
            <person name="Ryan E.M."/>
            <person name="Malmstrom R.R."/>
            <person name="Blanchard J."/>
            <person name="Woyke T."/>
        </authorList>
    </citation>
    <scope>NUCLEOTIDE SEQUENCE</scope>
    <source>
        <strain evidence="1">SAV1</strain>
    </source>
</reference>